<feature type="chain" id="PRO_5039472584" evidence="2">
    <location>
        <begin position="32"/>
        <end position="240"/>
    </location>
</feature>
<feature type="compositionally biased region" description="Low complexity" evidence="1">
    <location>
        <begin position="222"/>
        <end position="231"/>
    </location>
</feature>
<dbReference type="EMBL" id="SMJW01000046">
    <property type="protein sequence ID" value="TDC16667.1"/>
    <property type="molecule type" value="Genomic_DNA"/>
</dbReference>
<dbReference type="PROSITE" id="PS51257">
    <property type="entry name" value="PROKAR_LIPOPROTEIN"/>
    <property type="match status" value="1"/>
</dbReference>
<gene>
    <name evidence="4" type="ORF">E1284_11955</name>
</gene>
<evidence type="ECO:0000313" key="4">
    <source>
        <dbReference type="EMBL" id="TDC16667.1"/>
    </source>
</evidence>
<dbReference type="RefSeq" id="WP_131939114.1">
    <property type="nucleotide sequence ID" value="NZ_BAAAMX010000013.1"/>
</dbReference>
<dbReference type="Proteomes" id="UP000295431">
    <property type="component" value="Unassembled WGS sequence"/>
</dbReference>
<protein>
    <submittedName>
        <fullName evidence="4">DUF4142 domain-containing protein</fullName>
    </submittedName>
</protein>
<comment type="caution">
    <text evidence="4">The sequence shown here is derived from an EMBL/GenBank/DDBJ whole genome shotgun (WGS) entry which is preliminary data.</text>
</comment>
<evidence type="ECO:0000259" key="3">
    <source>
        <dbReference type="Pfam" id="PF13628"/>
    </source>
</evidence>
<evidence type="ECO:0000256" key="2">
    <source>
        <dbReference type="SAM" id="SignalP"/>
    </source>
</evidence>
<name>A0A4R4P7B0_9ACTN</name>
<keyword evidence="2" id="KW-0732">Signal</keyword>
<feature type="domain" description="DUF4142" evidence="3">
    <location>
        <begin position="63"/>
        <end position="196"/>
    </location>
</feature>
<sequence>MPRPRPAAVPALAASALAAALLLGACQPAGRQATDGAAVAPSPADEAAAQSTVTTDWGPLGPADRDVMVRLRQAALWEIPVARQAQRQAARAATRRALTEVARRHTRLDLLNRRFAGRLGVVLPAGPSPEQQSWMSEITGKSGNDYDRTAVARMRMAEGLLLAELGAVRASTRNTLVRRFAEQAQPLVTEQLRQLETTGFVTGDTLPDPPAVTGPPPPAPPGARVSPAPAATSLLSGGGR</sequence>
<dbReference type="AlphaFoldDB" id="A0A4R4P7B0"/>
<proteinExistence type="predicted"/>
<evidence type="ECO:0000256" key="1">
    <source>
        <dbReference type="SAM" id="MobiDB-lite"/>
    </source>
</evidence>
<feature type="region of interest" description="Disordered" evidence="1">
    <location>
        <begin position="200"/>
        <end position="240"/>
    </location>
</feature>
<dbReference type="Pfam" id="PF13628">
    <property type="entry name" value="DUF4142"/>
    <property type="match status" value="1"/>
</dbReference>
<feature type="signal peptide" evidence="2">
    <location>
        <begin position="1"/>
        <end position="31"/>
    </location>
</feature>
<dbReference type="InterPro" id="IPR025419">
    <property type="entry name" value="DUF4142"/>
</dbReference>
<reference evidence="4 5" key="1">
    <citation type="submission" date="2019-03" db="EMBL/GenBank/DDBJ databases">
        <title>Draft genome sequences of novel Actinobacteria.</title>
        <authorList>
            <person name="Sahin N."/>
            <person name="Ay H."/>
            <person name="Saygin H."/>
        </authorList>
    </citation>
    <scope>NUCLEOTIDE SEQUENCE [LARGE SCALE GENOMIC DNA]</scope>
    <source>
        <strain evidence="4 5">DSM 45347</strain>
    </source>
</reference>
<evidence type="ECO:0000313" key="5">
    <source>
        <dbReference type="Proteomes" id="UP000295431"/>
    </source>
</evidence>
<dbReference type="OrthoDB" id="3674617at2"/>
<keyword evidence="5" id="KW-1185">Reference proteome</keyword>
<accession>A0A4R4P7B0</accession>
<organism evidence="4 5">
    <name type="scientific">Actinomadura bangladeshensis</name>
    <dbReference type="NCBI Taxonomy" id="453573"/>
    <lineage>
        <taxon>Bacteria</taxon>
        <taxon>Bacillati</taxon>
        <taxon>Actinomycetota</taxon>
        <taxon>Actinomycetes</taxon>
        <taxon>Streptosporangiales</taxon>
        <taxon>Thermomonosporaceae</taxon>
        <taxon>Actinomadura</taxon>
    </lineage>
</organism>
<feature type="compositionally biased region" description="Pro residues" evidence="1">
    <location>
        <begin position="207"/>
        <end position="221"/>
    </location>
</feature>